<sequence length="80" mass="9165">MQTYPYLNEMGRYLHSVLCKLELLDFTDVYINTSDSSDFVSCLLCERVCVCRAFSDCTSLSYECTRKGLIQNTMPPFVNA</sequence>
<proteinExistence type="predicted"/>
<name>L8EA58_HUMAN</name>
<dbReference type="EMBL" id="HF583736">
    <property type="protein sequence ID" value="CCQ43233.1"/>
    <property type="molecule type" value="Genomic_DNA"/>
</dbReference>
<reference evidence="1" key="1">
    <citation type="journal article" date="2013" name="PLoS ONE">
        <title>Direct detection of alternative open reading frames translation products in human significantly expands the proteome.</title>
        <authorList>
            <person name="Vanderperre B."/>
            <person name="Lucier J.-F."/>
            <person name="Motard J."/>
            <person name="Tremblay G."/>
            <person name="Vanderperre S."/>
            <person name="Wisztorski M."/>
            <person name="Salzet M."/>
            <person name="Boisvert F.-M."/>
            <person name="Roucou X."/>
        </authorList>
    </citation>
    <scope>NUCLEOTIDE SEQUENCE</scope>
</reference>
<gene>
    <name evidence="1" type="primary">GALNT4</name>
</gene>
<evidence type="ECO:0000313" key="1">
    <source>
        <dbReference type="EMBL" id="CCQ43233.1"/>
    </source>
</evidence>
<dbReference type="AlphaFoldDB" id="L8EA58"/>
<accession>L8EA58</accession>
<dbReference type="OrthoDB" id="416652at2759"/>
<organism evidence="1">
    <name type="scientific">Homo sapiens</name>
    <name type="common">Human</name>
    <dbReference type="NCBI Taxonomy" id="9606"/>
    <lineage>
        <taxon>Eukaryota</taxon>
        <taxon>Metazoa</taxon>
        <taxon>Chordata</taxon>
        <taxon>Craniata</taxon>
        <taxon>Vertebrata</taxon>
        <taxon>Euteleostomi</taxon>
        <taxon>Mammalia</taxon>
        <taxon>Eutheria</taxon>
        <taxon>Euarchontoglires</taxon>
        <taxon>Primates</taxon>
        <taxon>Haplorrhini</taxon>
        <taxon>Catarrhini</taxon>
        <taxon>Hominidae</taxon>
        <taxon>Homo</taxon>
    </lineage>
</organism>
<protein>
    <submittedName>
        <fullName evidence="1">Alternative protein GALNT4</fullName>
    </submittedName>
</protein>